<dbReference type="GO" id="GO:0046872">
    <property type="term" value="F:metal ion binding"/>
    <property type="evidence" value="ECO:0007669"/>
    <property type="project" value="UniProtKB-KW"/>
</dbReference>
<evidence type="ECO:0000256" key="5">
    <source>
        <dbReference type="ARBA" id="ARBA00023049"/>
    </source>
</evidence>
<comment type="caution">
    <text evidence="9">The sequence shown here is derived from an EMBL/GenBank/DDBJ whole genome shotgun (WGS) entry which is preliminary data.</text>
</comment>
<organism evidence="9 10">
    <name type="scientific">Mycobacterium talmoniae</name>
    <dbReference type="NCBI Taxonomy" id="1858794"/>
    <lineage>
        <taxon>Bacteria</taxon>
        <taxon>Bacillati</taxon>
        <taxon>Actinomycetota</taxon>
        <taxon>Actinomycetes</taxon>
        <taxon>Mycobacteriales</taxon>
        <taxon>Mycobacteriaceae</taxon>
        <taxon>Mycobacterium</taxon>
    </lineage>
</organism>
<evidence type="ECO:0000256" key="7">
    <source>
        <dbReference type="SAM" id="Phobius"/>
    </source>
</evidence>
<feature type="transmembrane region" description="Helical" evidence="7">
    <location>
        <begin position="92"/>
        <end position="114"/>
    </location>
</feature>
<reference evidence="9 10" key="1">
    <citation type="submission" date="2016-10" db="EMBL/GenBank/DDBJ databases">
        <title>Genome sequence of Mycobacterium talmonii.</title>
        <authorList>
            <person name="Greninger A.L."/>
            <person name="Elliott B."/>
            <person name="Vasireddy S."/>
            <person name="Vasireddy R."/>
        </authorList>
    </citation>
    <scope>NUCLEOTIDE SEQUENCE [LARGE SCALE GENOMIC DNA]</scope>
    <source>
        <strain evidence="10">NE-TNMC-100812</strain>
    </source>
</reference>
<feature type="domain" description="Peptidase M48" evidence="8">
    <location>
        <begin position="128"/>
        <end position="200"/>
    </location>
</feature>
<dbReference type="InterPro" id="IPR001915">
    <property type="entry name" value="Peptidase_M48"/>
</dbReference>
<comment type="cofactor">
    <cofactor evidence="6">
        <name>Zn(2+)</name>
        <dbReference type="ChEBI" id="CHEBI:29105"/>
    </cofactor>
    <text evidence="6">Binds 1 zinc ion per subunit.</text>
</comment>
<dbReference type="GO" id="GO:0006508">
    <property type="term" value="P:proteolysis"/>
    <property type="evidence" value="ECO:0007669"/>
    <property type="project" value="UniProtKB-KW"/>
</dbReference>
<dbReference type="PANTHER" id="PTHR34978">
    <property type="entry name" value="POSSIBLE SENSOR-TRANSDUCER PROTEIN BLAR"/>
    <property type="match status" value="1"/>
</dbReference>
<name>A0A1S1MST5_9MYCO</name>
<dbReference type="RefSeq" id="WP_071029849.1">
    <property type="nucleotide sequence ID" value="NZ_MLQM01000242.1"/>
</dbReference>
<keyword evidence="7" id="KW-0812">Transmembrane</keyword>
<keyword evidence="7" id="KW-0472">Membrane</keyword>
<keyword evidence="10" id="KW-1185">Reference proteome</keyword>
<evidence type="ECO:0000256" key="4">
    <source>
        <dbReference type="ARBA" id="ARBA00022833"/>
    </source>
</evidence>
<evidence type="ECO:0000259" key="8">
    <source>
        <dbReference type="Pfam" id="PF01435"/>
    </source>
</evidence>
<accession>A0A1S1MST5</accession>
<gene>
    <name evidence="9" type="ORF">BKN37_25350</name>
</gene>
<protein>
    <submittedName>
        <fullName evidence="9">Peptidase M48</fullName>
    </submittedName>
</protein>
<sequence length="307" mass="31166">MNAAVLLLGYAAALIWLGPPLLRRVTGAGVPPRLAVAAWLTAVTGAVGAWLAAVAALLVADVGSMWRNSALSLCLKALGVAGQIGLPRPVGSVLAVGLLATGLIITGVAAMRVASRVRGLRARSRAHASAARLIGRPTDRPGVVVVPAGRAAAYCVAGRPRAVVVTTAALDRLDEPQLAAVLAHEQAHLSGRHHDLLTVLRALAASFPRLPLFSAAADAVAALLEMCADDVAVRRHGSLPLLRGLLALAGAPASAPAAVLGAADTAVLQRAERLLAPARCWRHRATLTAVIAAATITPVAAALACQL</sequence>
<dbReference type="AlphaFoldDB" id="A0A1S1MST5"/>
<evidence type="ECO:0000256" key="3">
    <source>
        <dbReference type="ARBA" id="ARBA00022801"/>
    </source>
</evidence>
<comment type="similarity">
    <text evidence="6">Belongs to the peptidase M48 family.</text>
</comment>
<dbReference type="Gene3D" id="3.30.2010.10">
    <property type="entry name" value="Metalloproteases ('zincins'), catalytic domain"/>
    <property type="match status" value="1"/>
</dbReference>
<evidence type="ECO:0000313" key="9">
    <source>
        <dbReference type="EMBL" id="OHU91914.1"/>
    </source>
</evidence>
<dbReference type="GO" id="GO:0004222">
    <property type="term" value="F:metalloendopeptidase activity"/>
    <property type="evidence" value="ECO:0007669"/>
    <property type="project" value="InterPro"/>
</dbReference>
<dbReference type="CDD" id="cd07326">
    <property type="entry name" value="M56_BlaR1_MecR1_like"/>
    <property type="match status" value="1"/>
</dbReference>
<evidence type="ECO:0000256" key="2">
    <source>
        <dbReference type="ARBA" id="ARBA00022723"/>
    </source>
</evidence>
<dbReference type="Pfam" id="PF01435">
    <property type="entry name" value="Peptidase_M48"/>
    <property type="match status" value="1"/>
</dbReference>
<evidence type="ECO:0000313" key="10">
    <source>
        <dbReference type="Proteomes" id="UP000179734"/>
    </source>
</evidence>
<feature type="transmembrane region" description="Helical" evidence="7">
    <location>
        <begin position="34"/>
        <end position="58"/>
    </location>
</feature>
<keyword evidence="3 6" id="KW-0378">Hydrolase</keyword>
<keyword evidence="7" id="KW-1133">Transmembrane helix</keyword>
<dbReference type="InterPro" id="IPR052173">
    <property type="entry name" value="Beta-lactam_resp_regulator"/>
</dbReference>
<proteinExistence type="inferred from homology"/>
<dbReference type="EMBL" id="MLQM01000242">
    <property type="protein sequence ID" value="OHU91914.1"/>
    <property type="molecule type" value="Genomic_DNA"/>
</dbReference>
<keyword evidence="1 6" id="KW-0645">Protease</keyword>
<dbReference type="PANTHER" id="PTHR34978:SF3">
    <property type="entry name" value="SLR0241 PROTEIN"/>
    <property type="match status" value="1"/>
</dbReference>
<dbReference type="Proteomes" id="UP000179734">
    <property type="component" value="Unassembled WGS sequence"/>
</dbReference>
<evidence type="ECO:0000256" key="6">
    <source>
        <dbReference type="RuleBase" id="RU003983"/>
    </source>
</evidence>
<evidence type="ECO:0000256" key="1">
    <source>
        <dbReference type="ARBA" id="ARBA00022670"/>
    </source>
</evidence>
<keyword evidence="5 6" id="KW-0482">Metalloprotease</keyword>
<keyword evidence="2" id="KW-0479">Metal-binding</keyword>
<keyword evidence="4 6" id="KW-0862">Zinc</keyword>